<dbReference type="Gene3D" id="1.20.1740.10">
    <property type="entry name" value="Amino acid/polyamine transporter I"/>
    <property type="match status" value="1"/>
</dbReference>
<protein>
    <submittedName>
        <fullName evidence="8">Amino acid permease</fullName>
    </submittedName>
</protein>
<feature type="transmembrane region" description="Helical" evidence="7">
    <location>
        <begin position="133"/>
        <end position="156"/>
    </location>
</feature>
<keyword evidence="5 7" id="KW-0472">Membrane</keyword>
<gene>
    <name evidence="8" type="ORF">NZH93_06445</name>
</gene>
<sequence>MPAALVLGLTSTTGAGVFLGLAPAASVAGRWLLPAVVVAALAALCSAFSTADQSRALPAAEGGYGYIRHQLGPWPARLGASAYLLGRAGVAAALAGMAAAYAFPENRTLVALLVLVCAGVLAATGVRWSGAVLLLVGLVVFAVLALVVVTCFGVAPPPAPAAPPVDEGFTSFMAVAAIMFVAFSGFERITAPLRGDPVHSVRTLRVAIPLLIALTLGVTLAVAAAARHQLGSARLALSPAPLRDALLAADGGWLVPLVQFGAVVAALAVLVPVLGGLRRTLGGLASNGDLPVRLAPTAGRAPALDLVGGAAVAVVVLFVPPATALAIGACGTLFYYAFTNASARLLLHEDRTWPMRTACVGLGLSVLLAMSAPIVALLTTAVTTLVGAALLGLGGWIGARSRVKQVPPREGRTSDSRDGDFLKQE</sequence>
<keyword evidence="3 7" id="KW-0812">Transmembrane</keyword>
<reference evidence="8" key="1">
    <citation type="submission" date="2022-08" db="EMBL/GenBank/DDBJ databases">
        <authorList>
            <person name="Tistechok S."/>
            <person name="Samborskyy M."/>
            <person name="Roman I."/>
        </authorList>
    </citation>
    <scope>NUCLEOTIDE SEQUENCE</scope>
    <source>
        <strain evidence="8">DSM 103496</strain>
    </source>
</reference>
<comment type="subcellular location">
    <subcellularLocation>
        <location evidence="1">Cell membrane</location>
        <topology evidence="1">Multi-pass membrane protein</topology>
    </subcellularLocation>
</comment>
<dbReference type="EMBL" id="JANYMP010000002">
    <property type="protein sequence ID" value="MCS7476484.1"/>
    <property type="molecule type" value="Genomic_DNA"/>
</dbReference>
<dbReference type="Pfam" id="PF13520">
    <property type="entry name" value="AA_permease_2"/>
    <property type="match status" value="1"/>
</dbReference>
<evidence type="ECO:0000256" key="6">
    <source>
        <dbReference type="SAM" id="MobiDB-lite"/>
    </source>
</evidence>
<keyword evidence="4 7" id="KW-1133">Transmembrane helix</keyword>
<evidence type="ECO:0000256" key="2">
    <source>
        <dbReference type="ARBA" id="ARBA00022475"/>
    </source>
</evidence>
<dbReference type="InterPro" id="IPR002293">
    <property type="entry name" value="AA/rel_permease1"/>
</dbReference>
<name>A0A9X2VI11_9PSEU</name>
<feature type="transmembrane region" description="Helical" evidence="7">
    <location>
        <begin position="168"/>
        <end position="186"/>
    </location>
</feature>
<evidence type="ECO:0000256" key="3">
    <source>
        <dbReference type="ARBA" id="ARBA00022692"/>
    </source>
</evidence>
<evidence type="ECO:0000256" key="4">
    <source>
        <dbReference type="ARBA" id="ARBA00022989"/>
    </source>
</evidence>
<dbReference type="InterPro" id="IPR050367">
    <property type="entry name" value="APC_superfamily"/>
</dbReference>
<evidence type="ECO:0000256" key="1">
    <source>
        <dbReference type="ARBA" id="ARBA00004651"/>
    </source>
</evidence>
<evidence type="ECO:0000313" key="8">
    <source>
        <dbReference type="EMBL" id="MCS7476484.1"/>
    </source>
</evidence>
<feature type="transmembrane region" description="Helical" evidence="7">
    <location>
        <begin position="298"/>
        <end position="319"/>
    </location>
</feature>
<organism evidence="8 9">
    <name type="scientific">Umezawaea endophytica</name>
    <dbReference type="NCBI Taxonomy" id="1654476"/>
    <lineage>
        <taxon>Bacteria</taxon>
        <taxon>Bacillati</taxon>
        <taxon>Actinomycetota</taxon>
        <taxon>Actinomycetes</taxon>
        <taxon>Pseudonocardiales</taxon>
        <taxon>Pseudonocardiaceae</taxon>
        <taxon>Umezawaea</taxon>
    </lineage>
</organism>
<keyword evidence="9" id="KW-1185">Reference proteome</keyword>
<dbReference type="GO" id="GO:0005886">
    <property type="term" value="C:plasma membrane"/>
    <property type="evidence" value="ECO:0007669"/>
    <property type="project" value="UniProtKB-SubCell"/>
</dbReference>
<keyword evidence="2" id="KW-1003">Cell membrane</keyword>
<feature type="transmembrane region" description="Helical" evidence="7">
    <location>
        <begin position="109"/>
        <end position="126"/>
    </location>
</feature>
<evidence type="ECO:0000256" key="7">
    <source>
        <dbReference type="SAM" id="Phobius"/>
    </source>
</evidence>
<feature type="transmembrane region" description="Helical" evidence="7">
    <location>
        <begin position="206"/>
        <end position="226"/>
    </location>
</feature>
<dbReference type="PIRSF" id="PIRSF006060">
    <property type="entry name" value="AA_transporter"/>
    <property type="match status" value="1"/>
</dbReference>
<evidence type="ECO:0000256" key="5">
    <source>
        <dbReference type="ARBA" id="ARBA00023136"/>
    </source>
</evidence>
<dbReference type="GO" id="GO:0022857">
    <property type="term" value="F:transmembrane transporter activity"/>
    <property type="evidence" value="ECO:0007669"/>
    <property type="project" value="InterPro"/>
</dbReference>
<feature type="transmembrane region" description="Helical" evidence="7">
    <location>
        <begin position="253"/>
        <end position="277"/>
    </location>
</feature>
<feature type="transmembrane region" description="Helical" evidence="7">
    <location>
        <begin position="84"/>
        <end position="103"/>
    </location>
</feature>
<comment type="caution">
    <text evidence="8">The sequence shown here is derived from an EMBL/GenBank/DDBJ whole genome shotgun (WGS) entry which is preliminary data.</text>
</comment>
<feature type="region of interest" description="Disordered" evidence="6">
    <location>
        <begin position="404"/>
        <end position="425"/>
    </location>
</feature>
<feature type="compositionally biased region" description="Basic and acidic residues" evidence="6">
    <location>
        <begin position="407"/>
        <end position="425"/>
    </location>
</feature>
<dbReference type="PANTHER" id="PTHR42770">
    <property type="entry name" value="AMINO ACID TRANSPORTER-RELATED"/>
    <property type="match status" value="1"/>
</dbReference>
<dbReference type="AlphaFoldDB" id="A0A9X2VI11"/>
<feature type="transmembrane region" description="Helical" evidence="7">
    <location>
        <begin position="31"/>
        <end position="51"/>
    </location>
</feature>
<dbReference type="RefSeq" id="WP_259621981.1">
    <property type="nucleotide sequence ID" value="NZ_JANYMP010000002.1"/>
</dbReference>
<evidence type="ECO:0000313" key="9">
    <source>
        <dbReference type="Proteomes" id="UP001141259"/>
    </source>
</evidence>
<dbReference type="PANTHER" id="PTHR42770:SF7">
    <property type="entry name" value="MEMBRANE PROTEIN"/>
    <property type="match status" value="1"/>
</dbReference>
<dbReference type="Proteomes" id="UP001141259">
    <property type="component" value="Unassembled WGS sequence"/>
</dbReference>
<accession>A0A9X2VI11</accession>
<proteinExistence type="predicted"/>
<feature type="transmembrane region" description="Helical" evidence="7">
    <location>
        <begin position="382"/>
        <end position="399"/>
    </location>
</feature>